<proteinExistence type="predicted"/>
<comment type="caution">
    <text evidence="1">The sequence shown here is derived from an EMBL/GenBank/DDBJ whole genome shotgun (WGS) entry which is preliminary data.</text>
</comment>
<name>A0ABD5BCV9_SERMA</name>
<evidence type="ECO:0000313" key="1">
    <source>
        <dbReference type="EMBL" id="MDQ9554363.1"/>
    </source>
</evidence>
<protein>
    <submittedName>
        <fullName evidence="1">Uncharacterized protein</fullName>
    </submittedName>
</protein>
<gene>
    <name evidence="1" type="ORF">RF091_02265</name>
</gene>
<sequence length="61" mass="6981">MSMANDTYECCRRKCKLVHLHSERVMVEGKPIGGVPVKDSTCPRCGCKEFYIVKRDDEDSE</sequence>
<reference evidence="1 2" key="1">
    <citation type="submission" date="2023-07" db="EMBL/GenBank/DDBJ databases">
        <title>Pathogens genome sequencing project 196.</title>
        <authorList>
            <person name="Cao X."/>
        </authorList>
    </citation>
    <scope>NUCLEOTIDE SEQUENCE [LARGE SCALE GENOMIC DNA]</scope>
    <source>
        <strain evidence="1 2">SM41</strain>
    </source>
</reference>
<accession>A0ABD5BCV9</accession>
<evidence type="ECO:0000313" key="2">
    <source>
        <dbReference type="Proteomes" id="UP001234811"/>
    </source>
</evidence>
<organism evidence="1 2">
    <name type="scientific">Serratia marcescens</name>
    <dbReference type="NCBI Taxonomy" id="615"/>
    <lineage>
        <taxon>Bacteria</taxon>
        <taxon>Pseudomonadati</taxon>
        <taxon>Pseudomonadota</taxon>
        <taxon>Gammaproteobacteria</taxon>
        <taxon>Enterobacterales</taxon>
        <taxon>Yersiniaceae</taxon>
        <taxon>Serratia</taxon>
    </lineage>
</organism>
<dbReference type="EMBL" id="JAVIPQ010000045">
    <property type="protein sequence ID" value="MDQ9554363.1"/>
    <property type="molecule type" value="Genomic_DNA"/>
</dbReference>
<dbReference type="AlphaFoldDB" id="A0ABD5BCV9"/>
<dbReference type="Proteomes" id="UP001234811">
    <property type="component" value="Unassembled WGS sequence"/>
</dbReference>
<dbReference type="RefSeq" id="WP_094859723.1">
    <property type="nucleotide sequence ID" value="NZ_CP047682.1"/>
</dbReference>